<keyword evidence="4" id="KW-0479">Metal-binding</keyword>
<dbReference type="NCBIfam" id="TIGR00276">
    <property type="entry name" value="tRNA epoxyqueuosine(34) reductase QueG"/>
    <property type="match status" value="1"/>
</dbReference>
<dbReference type="GO" id="GO:0052693">
    <property type="term" value="F:epoxyqueuosine reductase activity"/>
    <property type="evidence" value="ECO:0007669"/>
    <property type="project" value="UniProtKB-EC"/>
</dbReference>
<name>A0A841C9J8_9LACT</name>
<keyword evidence="5" id="KW-0671">Queuosine biosynthesis</keyword>
<accession>A0A841C9J8</accession>
<dbReference type="PROSITE" id="PS51379">
    <property type="entry name" value="4FE4S_FER_2"/>
    <property type="match status" value="1"/>
</dbReference>
<dbReference type="PROSITE" id="PS00198">
    <property type="entry name" value="4FE4S_FER_1"/>
    <property type="match status" value="1"/>
</dbReference>
<dbReference type="InterPro" id="IPR017896">
    <property type="entry name" value="4Fe4S_Fe-S-bd"/>
</dbReference>
<evidence type="ECO:0000256" key="8">
    <source>
        <dbReference type="ARBA" id="ARBA00023014"/>
    </source>
</evidence>
<evidence type="ECO:0000313" key="10">
    <source>
        <dbReference type="EMBL" id="MBB5888069.1"/>
    </source>
</evidence>
<evidence type="ECO:0000256" key="1">
    <source>
        <dbReference type="ARBA" id="ARBA00022485"/>
    </source>
</evidence>
<comment type="caution">
    <text evidence="10">The sequence shown here is derived from an EMBL/GenBank/DDBJ whole genome shotgun (WGS) entry which is preliminary data.</text>
</comment>
<dbReference type="InterPro" id="IPR013542">
    <property type="entry name" value="QueG_DUF1730"/>
</dbReference>
<dbReference type="EMBL" id="JACHHV010000013">
    <property type="protein sequence ID" value="MBB5888069.1"/>
    <property type="molecule type" value="Genomic_DNA"/>
</dbReference>
<dbReference type="GO" id="GO:0051539">
    <property type="term" value="F:4 iron, 4 sulfur cluster binding"/>
    <property type="evidence" value="ECO:0007669"/>
    <property type="project" value="UniProtKB-KW"/>
</dbReference>
<dbReference type="GO" id="GO:0008616">
    <property type="term" value="P:tRNA queuosine(34) biosynthetic process"/>
    <property type="evidence" value="ECO:0007669"/>
    <property type="project" value="UniProtKB-KW"/>
</dbReference>
<dbReference type="PANTHER" id="PTHR30002:SF4">
    <property type="entry name" value="EPOXYQUEUOSINE REDUCTASE"/>
    <property type="match status" value="1"/>
</dbReference>
<keyword evidence="2" id="KW-0963">Cytoplasm</keyword>
<dbReference type="GO" id="GO:0046872">
    <property type="term" value="F:metal ion binding"/>
    <property type="evidence" value="ECO:0007669"/>
    <property type="project" value="UniProtKB-KW"/>
</dbReference>
<gene>
    <name evidence="10" type="ORF">HNQ37_000959</name>
</gene>
<dbReference type="EC" id="1.17.99.6" evidence="10"/>
<dbReference type="SUPFAM" id="SSF46548">
    <property type="entry name" value="alpha-helical ferredoxin"/>
    <property type="match status" value="1"/>
</dbReference>
<feature type="domain" description="4Fe-4S ferredoxin-type" evidence="9">
    <location>
        <begin position="175"/>
        <end position="203"/>
    </location>
</feature>
<evidence type="ECO:0000256" key="5">
    <source>
        <dbReference type="ARBA" id="ARBA00022785"/>
    </source>
</evidence>
<sequence>MNLKESIQQLAADLNIQKIGFTTADNFEYLRKSLEKQKENGHSSGFEHKNIDERLHPRLLVEDAKTIISIALAYPSKMPKMDKTEYRRGSFARASWGEDYHFILRRKMESLAEGIERIAGKFNYKAMVDTGELIDTAVAARSGLGFIGKNGLLISKEYGSWIYLGELITNLEIEPDKPVDYSCGDCTRCIDFCPTKALIGDGTLNAPRCLSYQTQAKGIMDEEYREKIKTVIYGCDICQLVCPYNRGIDNHFHIEMESNPELVNPELIPLQDLNNRQFKEKFGILAGSWRGKNPIQRNAIYALANSNDKSALPKLREIAATDNRDYIVDAANWAIDKLENRRKPKEKPNKVYKLL</sequence>
<evidence type="ECO:0000313" key="11">
    <source>
        <dbReference type="Proteomes" id="UP000562464"/>
    </source>
</evidence>
<evidence type="ECO:0000259" key="9">
    <source>
        <dbReference type="PROSITE" id="PS51379"/>
    </source>
</evidence>
<dbReference type="Pfam" id="PF13484">
    <property type="entry name" value="Fer4_16"/>
    <property type="match status" value="1"/>
</dbReference>
<dbReference type="RefSeq" id="WP_183539777.1">
    <property type="nucleotide sequence ID" value="NZ_DASWOY010000029.1"/>
</dbReference>
<dbReference type="InterPro" id="IPR017900">
    <property type="entry name" value="4Fe4S_Fe_S_CS"/>
</dbReference>
<evidence type="ECO:0000256" key="4">
    <source>
        <dbReference type="ARBA" id="ARBA00022723"/>
    </source>
</evidence>
<keyword evidence="1" id="KW-0004">4Fe-4S</keyword>
<evidence type="ECO:0000256" key="3">
    <source>
        <dbReference type="ARBA" id="ARBA00022694"/>
    </source>
</evidence>
<keyword evidence="8" id="KW-0411">Iron-sulfur</keyword>
<dbReference type="AlphaFoldDB" id="A0A841C9J8"/>
<protein>
    <submittedName>
        <fullName evidence="10">Epoxyqueuosine reductase</fullName>
        <ecNumber evidence="10">1.17.99.6</ecNumber>
    </submittedName>
</protein>
<dbReference type="Pfam" id="PF08331">
    <property type="entry name" value="QueG_DUF1730"/>
    <property type="match status" value="1"/>
</dbReference>
<dbReference type="Proteomes" id="UP000562464">
    <property type="component" value="Unassembled WGS sequence"/>
</dbReference>
<keyword evidence="6 10" id="KW-0560">Oxidoreductase</keyword>
<proteinExistence type="predicted"/>
<dbReference type="InterPro" id="IPR004453">
    <property type="entry name" value="QueG"/>
</dbReference>
<dbReference type="PANTHER" id="PTHR30002">
    <property type="entry name" value="EPOXYQUEUOSINE REDUCTASE"/>
    <property type="match status" value="1"/>
</dbReference>
<keyword evidence="3" id="KW-0819">tRNA processing</keyword>
<keyword evidence="7" id="KW-0408">Iron</keyword>
<reference evidence="10 11" key="1">
    <citation type="submission" date="2020-08" db="EMBL/GenBank/DDBJ databases">
        <title>Genomic Encyclopedia of Type Strains, Phase IV (KMG-IV): sequencing the most valuable type-strain genomes for metagenomic binning, comparative biology and taxonomic classification.</title>
        <authorList>
            <person name="Goeker M."/>
        </authorList>
    </citation>
    <scope>NUCLEOTIDE SEQUENCE [LARGE SCALE GENOMIC DNA]</scope>
    <source>
        <strain evidence="10 11">DSM 14925</strain>
    </source>
</reference>
<evidence type="ECO:0000256" key="2">
    <source>
        <dbReference type="ARBA" id="ARBA00022490"/>
    </source>
</evidence>
<organism evidence="10 11">
    <name type="scientific">Lactovum miscens</name>
    <dbReference type="NCBI Taxonomy" id="190387"/>
    <lineage>
        <taxon>Bacteria</taxon>
        <taxon>Bacillati</taxon>
        <taxon>Bacillota</taxon>
        <taxon>Bacilli</taxon>
        <taxon>Lactobacillales</taxon>
        <taxon>Streptococcaceae</taxon>
        <taxon>Lactovum</taxon>
    </lineage>
</organism>
<keyword evidence="11" id="KW-1185">Reference proteome</keyword>
<evidence type="ECO:0000256" key="6">
    <source>
        <dbReference type="ARBA" id="ARBA00023002"/>
    </source>
</evidence>
<evidence type="ECO:0000256" key="7">
    <source>
        <dbReference type="ARBA" id="ARBA00023004"/>
    </source>
</evidence>